<dbReference type="KEGG" id="bayd:BSPP4475_07135"/>
<evidence type="ECO:0000313" key="2">
    <source>
        <dbReference type="Proteomes" id="UP001189619"/>
    </source>
</evidence>
<sequence>MNRNWTEYFRRLLPDVLEELRTYVEMESPTHD</sequence>
<gene>
    <name evidence="1" type="ORF">BSPP4475_07135</name>
</gene>
<keyword evidence="2" id="KW-1185">Reference proteome</keyword>
<evidence type="ECO:0000313" key="1">
    <source>
        <dbReference type="EMBL" id="CAJ1002080.1"/>
    </source>
</evidence>
<organism evidence="1 2">
    <name type="scientific">Brevibacillus aydinogluensis</name>
    <dbReference type="NCBI Taxonomy" id="927786"/>
    <lineage>
        <taxon>Bacteria</taxon>
        <taxon>Bacillati</taxon>
        <taxon>Bacillota</taxon>
        <taxon>Bacilli</taxon>
        <taxon>Bacillales</taxon>
        <taxon>Paenibacillaceae</taxon>
        <taxon>Brevibacillus</taxon>
    </lineage>
</organism>
<accession>A0AA48M7I1</accession>
<dbReference type="Proteomes" id="UP001189619">
    <property type="component" value="Chromosome"/>
</dbReference>
<name>A0AA48M7I1_9BACL</name>
<reference evidence="1" key="1">
    <citation type="submission" date="2023-07" db="EMBL/GenBank/DDBJ databases">
        <authorList>
            <person name="Ivanov I."/>
            <person name="Teneva D."/>
            <person name="Stoikov I."/>
        </authorList>
    </citation>
    <scope>NUCLEOTIDE SEQUENCE</scope>
    <source>
        <strain evidence="1">4475</strain>
    </source>
</reference>
<proteinExistence type="predicted"/>
<dbReference type="EMBL" id="OY569118">
    <property type="protein sequence ID" value="CAJ1002080.1"/>
    <property type="molecule type" value="Genomic_DNA"/>
</dbReference>
<protein>
    <submittedName>
        <fullName evidence="1">Uncharacterized protein</fullName>
    </submittedName>
</protein>
<dbReference type="AlphaFoldDB" id="A0AA48M7I1"/>